<dbReference type="AlphaFoldDB" id="A0A226EKT4"/>
<name>A0A226EKT4_FOLCA</name>
<reference evidence="2 3" key="1">
    <citation type="submission" date="2015-12" db="EMBL/GenBank/DDBJ databases">
        <title>The genome of Folsomia candida.</title>
        <authorList>
            <person name="Faddeeva A."/>
            <person name="Derks M.F."/>
            <person name="Anvar Y."/>
            <person name="Smit S."/>
            <person name="Van Straalen N."/>
            <person name="Roelofs D."/>
        </authorList>
    </citation>
    <scope>NUCLEOTIDE SEQUENCE [LARGE SCALE GENOMIC DNA]</scope>
    <source>
        <strain evidence="2 3">VU population</strain>
        <tissue evidence="2">Whole body</tissue>
    </source>
</reference>
<proteinExistence type="predicted"/>
<dbReference type="OrthoDB" id="8293118at2759"/>
<gene>
    <name evidence="2" type="ORF">Fcan01_06496</name>
</gene>
<protein>
    <submittedName>
        <fullName evidence="2">Exodeoxyribonuclease 7 large subunit</fullName>
    </submittedName>
</protein>
<evidence type="ECO:0000313" key="3">
    <source>
        <dbReference type="Proteomes" id="UP000198287"/>
    </source>
</evidence>
<keyword evidence="3" id="KW-1185">Reference proteome</keyword>
<feature type="chain" id="PRO_5012330273" evidence="1">
    <location>
        <begin position="18"/>
        <end position="165"/>
    </location>
</feature>
<accession>A0A226EKT4</accession>
<feature type="signal peptide" evidence="1">
    <location>
        <begin position="1"/>
        <end position="17"/>
    </location>
</feature>
<evidence type="ECO:0000313" key="2">
    <source>
        <dbReference type="EMBL" id="OXA58313.1"/>
    </source>
</evidence>
<dbReference type="EMBL" id="LNIX01000003">
    <property type="protein sequence ID" value="OXA58313.1"/>
    <property type="molecule type" value="Genomic_DNA"/>
</dbReference>
<dbReference type="Proteomes" id="UP000198287">
    <property type="component" value="Unassembled WGS sequence"/>
</dbReference>
<keyword evidence="1" id="KW-0732">Signal</keyword>
<organism evidence="2 3">
    <name type="scientific">Folsomia candida</name>
    <name type="common">Springtail</name>
    <dbReference type="NCBI Taxonomy" id="158441"/>
    <lineage>
        <taxon>Eukaryota</taxon>
        <taxon>Metazoa</taxon>
        <taxon>Ecdysozoa</taxon>
        <taxon>Arthropoda</taxon>
        <taxon>Hexapoda</taxon>
        <taxon>Collembola</taxon>
        <taxon>Entomobryomorpha</taxon>
        <taxon>Isotomoidea</taxon>
        <taxon>Isotomidae</taxon>
        <taxon>Proisotominae</taxon>
        <taxon>Folsomia</taxon>
    </lineage>
</organism>
<comment type="caution">
    <text evidence="2">The sequence shown here is derived from an EMBL/GenBank/DDBJ whole genome shotgun (WGS) entry which is preliminary data.</text>
</comment>
<sequence>MLKAVALIALIASAVTGSAINGASLVKKGVAPFDGTTLGVVDPAHRCGGVGTPLQLRISGCEGVCTLVPGQIYNCEKDFMPSSAAPSLTLKIEICMSAGFCMVILETELPNSSVQPGFIYTAKYSIVPNDILSGQTVEFRAYISHTNNLLLEICVSADIHIAQVA</sequence>
<evidence type="ECO:0000256" key="1">
    <source>
        <dbReference type="SAM" id="SignalP"/>
    </source>
</evidence>